<dbReference type="Gene3D" id="1.10.443.10">
    <property type="entry name" value="Intergrase catalytic core"/>
    <property type="match status" value="1"/>
</dbReference>
<dbReference type="InterPro" id="IPR002104">
    <property type="entry name" value="Integrase_catalytic"/>
</dbReference>
<dbReference type="GO" id="GO:0006310">
    <property type="term" value="P:DNA recombination"/>
    <property type="evidence" value="ECO:0007669"/>
    <property type="project" value="UniProtKB-KW"/>
</dbReference>
<dbReference type="Pfam" id="PF00589">
    <property type="entry name" value="Phage_integrase"/>
    <property type="match status" value="1"/>
</dbReference>
<gene>
    <name evidence="6" type="primary">int</name>
    <name evidence="6" type="ordered locus">Rmet_2172</name>
</gene>
<evidence type="ECO:0000256" key="2">
    <source>
        <dbReference type="ARBA" id="ARBA00022908"/>
    </source>
</evidence>
<dbReference type="HOGENOM" id="CLU_579853_0_0_4"/>
<evidence type="ECO:0000256" key="1">
    <source>
        <dbReference type="ARBA" id="ARBA00008857"/>
    </source>
</evidence>
<dbReference type="InterPro" id="IPR011010">
    <property type="entry name" value="DNA_brk_join_enz"/>
</dbReference>
<dbReference type="GO" id="GO:0015074">
    <property type="term" value="P:DNA integration"/>
    <property type="evidence" value="ECO:0007669"/>
    <property type="project" value="UniProtKB-KW"/>
</dbReference>
<evidence type="ECO:0000256" key="4">
    <source>
        <dbReference type="ARBA" id="ARBA00023172"/>
    </source>
</evidence>
<keyword evidence="2" id="KW-0229">DNA integration</keyword>
<dbReference type="KEGG" id="rme:Rmet_2172"/>
<dbReference type="PROSITE" id="PS51898">
    <property type="entry name" value="TYR_RECOMBINASE"/>
    <property type="match status" value="1"/>
</dbReference>
<dbReference type="SUPFAM" id="SSF56349">
    <property type="entry name" value="DNA breaking-rejoining enzymes"/>
    <property type="match status" value="1"/>
</dbReference>
<dbReference type="GO" id="GO:0003677">
    <property type="term" value="F:DNA binding"/>
    <property type="evidence" value="ECO:0007669"/>
    <property type="project" value="UniProtKB-KW"/>
</dbReference>
<reference evidence="7" key="1">
    <citation type="journal article" date="2010" name="PLoS ONE">
        <title>The complete genome sequence of Cupriavidus metallidurans strain CH34, a master survivalist in harsh and anthropogenic environments.</title>
        <authorList>
            <person name="Janssen P.J."/>
            <person name="Van Houdt R."/>
            <person name="Moors H."/>
            <person name="Monsieurs P."/>
            <person name="Morin N."/>
            <person name="Michaux A."/>
            <person name="Benotmane M.A."/>
            <person name="Leys N."/>
            <person name="Vallaeys T."/>
            <person name="Lapidus A."/>
            <person name="Monchy S."/>
            <person name="Medigue C."/>
            <person name="Taghavi S."/>
            <person name="McCorkle S."/>
            <person name="Dunn J."/>
            <person name="van der Lelie D."/>
            <person name="Mergeay M."/>
        </authorList>
    </citation>
    <scope>NUCLEOTIDE SEQUENCE [LARGE SCALE GENOMIC DNA]</scope>
    <source>
        <strain evidence="7">ATCC 43123 / DSM 2839 / NBRC 102507 / CH34</strain>
    </source>
</reference>
<dbReference type="PANTHER" id="PTHR30349:SF41">
    <property type="entry name" value="INTEGRASE_RECOMBINASE PROTEIN MJ0367-RELATED"/>
    <property type="match status" value="1"/>
</dbReference>
<evidence type="ECO:0000256" key="3">
    <source>
        <dbReference type="ARBA" id="ARBA00023125"/>
    </source>
</evidence>
<dbReference type="AlphaFoldDB" id="Q1LLC5"/>
<feature type="domain" description="Tyr recombinase" evidence="5">
    <location>
        <begin position="206"/>
        <end position="426"/>
    </location>
</feature>
<keyword evidence="7" id="KW-1185">Reference proteome</keyword>
<accession>Q1LLC5</accession>
<evidence type="ECO:0000259" key="5">
    <source>
        <dbReference type="PROSITE" id="PS51898"/>
    </source>
</evidence>
<proteinExistence type="inferred from homology"/>
<keyword evidence="4" id="KW-0233">DNA recombination</keyword>
<organism evidence="6 7">
    <name type="scientific">Cupriavidus metallidurans (strain ATCC 43123 / DSM 2839 / NBRC 102507 / CH34)</name>
    <name type="common">Ralstonia metallidurans</name>
    <dbReference type="NCBI Taxonomy" id="266264"/>
    <lineage>
        <taxon>Bacteria</taxon>
        <taxon>Pseudomonadati</taxon>
        <taxon>Pseudomonadota</taxon>
        <taxon>Betaproteobacteria</taxon>
        <taxon>Burkholderiales</taxon>
        <taxon>Burkholderiaceae</taxon>
        <taxon>Cupriavidus</taxon>
    </lineage>
</organism>
<dbReference type="Proteomes" id="UP000002429">
    <property type="component" value="Chromosome"/>
</dbReference>
<sequence length="464" mass="51739">MYKHVSLRRRQLSGRTSWLLLGPDGRPIDAFTAFAESLRNAPANTRDSYCRHLAEFFDYLIEAAALIGQGRQLTKLELTETLEAYGDYLLLGIDASRPIAQAVASSLPPGVNQASSVVPKKAALRRFLKLSEDVRKEMAELARLYDSRGVIADTPLLPELGQKRPLQLGEVRAMQAHSMIAGVVAGGPKFVECVVLGDGAADAPYDEQRAFPYDKVMDLIDAMPTYRDKAFYALLAASGCRTHEALQVLLNDDIDVDEGTVRLVDPKSRSGHSSYRSLTPSQRELLAWKGRTSDLTLLIEPFATSFFDSLQGYLEQEHLAHGKHGFLFQYLKGLERGQPYFLSAPGTRLELFHRVQKHIGVMLPPGTGPHSLRHMYGTYVLNYFPRANGDYGLPVPMVQQLLGHADINSTLKYAKFDKDLFKLEVQNANRVLFSHGTPKKLMELKLEALRAQMAKVQSQLSQRP</sequence>
<name>Q1LLC5_CUPMC</name>
<evidence type="ECO:0000313" key="6">
    <source>
        <dbReference type="EMBL" id="ABF09051.1"/>
    </source>
</evidence>
<dbReference type="EMBL" id="CP000352">
    <property type="protein sequence ID" value="ABF09051.1"/>
    <property type="molecule type" value="Genomic_DNA"/>
</dbReference>
<dbReference type="InterPro" id="IPR050090">
    <property type="entry name" value="Tyrosine_recombinase_XerCD"/>
</dbReference>
<dbReference type="PANTHER" id="PTHR30349">
    <property type="entry name" value="PHAGE INTEGRASE-RELATED"/>
    <property type="match status" value="1"/>
</dbReference>
<dbReference type="RefSeq" id="WP_011516881.1">
    <property type="nucleotide sequence ID" value="NC_007973.1"/>
</dbReference>
<dbReference type="InterPro" id="IPR013762">
    <property type="entry name" value="Integrase-like_cat_sf"/>
</dbReference>
<dbReference type="CDD" id="cd00397">
    <property type="entry name" value="DNA_BRE_C"/>
    <property type="match status" value="1"/>
</dbReference>
<dbReference type="eggNOG" id="COG0582">
    <property type="taxonomic scope" value="Bacteria"/>
</dbReference>
<comment type="similarity">
    <text evidence="1">Belongs to the 'phage' integrase family.</text>
</comment>
<dbReference type="STRING" id="266264.Rmet_2172"/>
<keyword evidence="3" id="KW-0238">DNA-binding</keyword>
<protein>
    <submittedName>
        <fullName evidence="6">Tyr recombinase activity site-specific recombination Tyr recombinase activity</fullName>
    </submittedName>
</protein>
<evidence type="ECO:0000313" key="7">
    <source>
        <dbReference type="Proteomes" id="UP000002429"/>
    </source>
</evidence>